<dbReference type="EC" id="3.6.5.-" evidence="9"/>
<dbReference type="PRINTS" id="PR00326">
    <property type="entry name" value="GTP1OBG"/>
</dbReference>
<evidence type="ECO:0000256" key="3">
    <source>
        <dbReference type="ARBA" id="ARBA00022490"/>
    </source>
</evidence>
<dbReference type="FunFam" id="2.70.210.12:FF:000001">
    <property type="entry name" value="GTPase Obg"/>
    <property type="match status" value="1"/>
</dbReference>
<dbReference type="PIRSF" id="PIRSF002401">
    <property type="entry name" value="GTP_bd_Obg/CgtA"/>
    <property type="match status" value="1"/>
</dbReference>
<dbReference type="PROSITE" id="PS51881">
    <property type="entry name" value="OCT"/>
    <property type="match status" value="1"/>
</dbReference>
<keyword evidence="6 9" id="KW-0378">Hydrolase</keyword>
<dbReference type="GO" id="GO:0000287">
    <property type="term" value="F:magnesium ion binding"/>
    <property type="evidence" value="ECO:0007669"/>
    <property type="project" value="InterPro"/>
</dbReference>
<dbReference type="SUPFAM" id="SSF102741">
    <property type="entry name" value="Obg GTP-binding protein C-terminal domain"/>
    <property type="match status" value="1"/>
</dbReference>
<keyword evidence="5 9" id="KW-0547">Nucleotide-binding</keyword>
<dbReference type="NCBIfam" id="NF008954">
    <property type="entry name" value="PRK12296.1"/>
    <property type="match status" value="1"/>
</dbReference>
<keyword evidence="7 9" id="KW-0460">Magnesium</keyword>
<feature type="binding site" evidence="9">
    <location>
        <begin position="212"/>
        <end position="215"/>
    </location>
    <ligand>
        <name>GTP</name>
        <dbReference type="ChEBI" id="CHEBI:37565"/>
    </ligand>
</feature>
<feature type="binding site" evidence="9">
    <location>
        <begin position="165"/>
        <end position="172"/>
    </location>
    <ligand>
        <name>GTP</name>
        <dbReference type="ChEBI" id="CHEBI:37565"/>
    </ligand>
</feature>
<evidence type="ECO:0000259" key="11">
    <source>
        <dbReference type="PROSITE" id="PS51881"/>
    </source>
</evidence>
<evidence type="ECO:0000256" key="6">
    <source>
        <dbReference type="ARBA" id="ARBA00022801"/>
    </source>
</evidence>
<dbReference type="PANTHER" id="PTHR11702:SF31">
    <property type="entry name" value="MITOCHONDRIAL RIBOSOME-ASSOCIATED GTPASE 2"/>
    <property type="match status" value="1"/>
</dbReference>
<evidence type="ECO:0000259" key="10">
    <source>
        <dbReference type="PROSITE" id="PS51710"/>
    </source>
</evidence>
<evidence type="ECO:0000256" key="5">
    <source>
        <dbReference type="ARBA" id="ARBA00022741"/>
    </source>
</evidence>
<name>A0A410QDW2_9FIRM</name>
<dbReference type="InterPro" id="IPR014100">
    <property type="entry name" value="GTP-bd_Obg/CgtA"/>
</dbReference>
<feature type="binding site" evidence="9">
    <location>
        <position position="192"/>
    </location>
    <ligand>
        <name>Mg(2+)</name>
        <dbReference type="ChEBI" id="CHEBI:18420"/>
    </ligand>
</feature>
<dbReference type="Gene3D" id="2.70.210.12">
    <property type="entry name" value="GTP1/OBG domain"/>
    <property type="match status" value="1"/>
</dbReference>
<dbReference type="GO" id="GO:0005525">
    <property type="term" value="F:GTP binding"/>
    <property type="evidence" value="ECO:0007669"/>
    <property type="project" value="UniProtKB-UniRule"/>
</dbReference>
<feature type="binding site" evidence="9">
    <location>
        <position position="172"/>
    </location>
    <ligand>
        <name>Mg(2+)</name>
        <dbReference type="ChEBI" id="CHEBI:18420"/>
    </ligand>
</feature>
<dbReference type="InterPro" id="IPR036346">
    <property type="entry name" value="GTP-bd_prot_GTP1/OBG_C_sf"/>
</dbReference>
<dbReference type="PROSITE" id="PS51883">
    <property type="entry name" value="OBG"/>
    <property type="match status" value="1"/>
</dbReference>
<evidence type="ECO:0000256" key="4">
    <source>
        <dbReference type="ARBA" id="ARBA00022723"/>
    </source>
</evidence>
<dbReference type="PROSITE" id="PS00905">
    <property type="entry name" value="GTP1_OBG"/>
    <property type="match status" value="1"/>
</dbReference>
<dbReference type="OrthoDB" id="9807318at2"/>
<accession>A0A410QDW2</accession>
<evidence type="ECO:0000256" key="1">
    <source>
        <dbReference type="ARBA" id="ARBA00001946"/>
    </source>
</evidence>
<dbReference type="Gene3D" id="3.30.300.350">
    <property type="entry name" value="GTP-binding protein OBG, C-terminal domain"/>
    <property type="match status" value="1"/>
</dbReference>
<feature type="domain" description="OCT" evidence="11">
    <location>
        <begin position="350"/>
        <end position="427"/>
    </location>
</feature>
<dbReference type="InterPro" id="IPR015349">
    <property type="entry name" value="OCT_dom"/>
</dbReference>
<dbReference type="GO" id="GO:0005737">
    <property type="term" value="C:cytoplasm"/>
    <property type="evidence" value="ECO:0007669"/>
    <property type="project" value="UniProtKB-SubCell"/>
</dbReference>
<dbReference type="Pfam" id="PF01018">
    <property type="entry name" value="GTP1_OBG"/>
    <property type="match status" value="1"/>
</dbReference>
<dbReference type="GO" id="GO:0042254">
    <property type="term" value="P:ribosome biogenesis"/>
    <property type="evidence" value="ECO:0007669"/>
    <property type="project" value="UniProtKB-UniRule"/>
</dbReference>
<dbReference type="InterPro" id="IPR031167">
    <property type="entry name" value="G_OBG"/>
</dbReference>
<dbReference type="GO" id="GO:0003924">
    <property type="term" value="F:GTPase activity"/>
    <property type="evidence" value="ECO:0007669"/>
    <property type="project" value="UniProtKB-UniRule"/>
</dbReference>
<keyword evidence="4 9" id="KW-0479">Metal-binding</keyword>
<dbReference type="PANTHER" id="PTHR11702">
    <property type="entry name" value="DEVELOPMENTALLY REGULATED GTP-BINDING PROTEIN-RELATED"/>
    <property type="match status" value="1"/>
</dbReference>
<comment type="cofactor">
    <cofactor evidence="1 9">
        <name>Mg(2+)</name>
        <dbReference type="ChEBI" id="CHEBI:18420"/>
    </cofactor>
</comment>
<keyword evidence="14" id="KW-1185">Reference proteome</keyword>
<comment type="function">
    <text evidence="9">An essential GTPase which binds GTP, GDP and possibly (p)ppGpp with moderate affinity, with high nucleotide exchange rates and a fairly low GTP hydrolysis rate. Plays a role in control of the cell cycle, stress response, ribosome biogenesis and in those bacteria that undergo differentiation, in morphogenesis control.</text>
</comment>
<comment type="subunit">
    <text evidence="9">Monomer.</text>
</comment>
<gene>
    <name evidence="13" type="primary">obgE</name>
    <name evidence="9" type="synonym">obg</name>
    <name evidence="13" type="ORF">EQM13_11680</name>
</gene>
<feature type="domain" description="OBG-type G" evidence="10">
    <location>
        <begin position="159"/>
        <end position="330"/>
    </location>
</feature>
<evidence type="ECO:0000256" key="2">
    <source>
        <dbReference type="ARBA" id="ARBA00007699"/>
    </source>
</evidence>
<dbReference type="SUPFAM" id="SSF52540">
    <property type="entry name" value="P-loop containing nucleoside triphosphate hydrolases"/>
    <property type="match status" value="1"/>
</dbReference>
<feature type="domain" description="Obg" evidence="12">
    <location>
        <begin position="1"/>
        <end position="158"/>
    </location>
</feature>
<dbReference type="KEGG" id="spoa:EQM13_11680"/>
<dbReference type="PROSITE" id="PS51710">
    <property type="entry name" value="G_OBG"/>
    <property type="match status" value="1"/>
</dbReference>
<dbReference type="EMBL" id="CP035282">
    <property type="protein sequence ID" value="QAT62203.1"/>
    <property type="molecule type" value="Genomic_DNA"/>
</dbReference>
<dbReference type="InterPro" id="IPR036726">
    <property type="entry name" value="GTP1_OBG_dom_sf"/>
</dbReference>
<organism evidence="13 14">
    <name type="scientific">Acidilutibacter cellobiosedens</name>
    <dbReference type="NCBI Taxonomy" id="2507161"/>
    <lineage>
        <taxon>Bacteria</taxon>
        <taxon>Bacillati</taxon>
        <taxon>Bacillota</taxon>
        <taxon>Tissierellia</taxon>
        <taxon>Tissierellales</taxon>
        <taxon>Acidilutibacteraceae</taxon>
        <taxon>Acidilutibacter</taxon>
    </lineage>
</organism>
<comment type="subcellular location">
    <subcellularLocation>
        <location evidence="9">Cytoplasm</location>
    </subcellularLocation>
</comment>
<dbReference type="NCBIfam" id="NF008955">
    <property type="entry name" value="PRK12297.1"/>
    <property type="match status" value="1"/>
</dbReference>
<dbReference type="InterPro" id="IPR006074">
    <property type="entry name" value="GTP1-OBG_CS"/>
</dbReference>
<dbReference type="AlphaFoldDB" id="A0A410QDW2"/>
<dbReference type="NCBIfam" id="TIGR02729">
    <property type="entry name" value="Obg_CgtA"/>
    <property type="match status" value="1"/>
</dbReference>
<protein>
    <recommendedName>
        <fullName evidence="9">GTPase Obg</fullName>
        <ecNumber evidence="9">3.6.5.-</ecNumber>
    </recommendedName>
    <alternativeName>
        <fullName evidence="9">GTP-binding protein Obg</fullName>
    </alternativeName>
</protein>
<evidence type="ECO:0000313" key="13">
    <source>
        <dbReference type="EMBL" id="QAT62203.1"/>
    </source>
</evidence>
<dbReference type="Pfam" id="PF01926">
    <property type="entry name" value="MMR_HSR1"/>
    <property type="match status" value="1"/>
</dbReference>
<dbReference type="NCBIfam" id="NF008956">
    <property type="entry name" value="PRK12299.1"/>
    <property type="match status" value="1"/>
</dbReference>
<dbReference type="Proteomes" id="UP000287969">
    <property type="component" value="Chromosome"/>
</dbReference>
<evidence type="ECO:0000256" key="9">
    <source>
        <dbReference type="HAMAP-Rule" id="MF_01454"/>
    </source>
</evidence>
<dbReference type="HAMAP" id="MF_01454">
    <property type="entry name" value="GTPase_Obg"/>
    <property type="match status" value="1"/>
</dbReference>
<evidence type="ECO:0000259" key="12">
    <source>
        <dbReference type="PROSITE" id="PS51883"/>
    </source>
</evidence>
<dbReference type="NCBIfam" id="TIGR03595">
    <property type="entry name" value="Obg_CgtA_exten"/>
    <property type="match status" value="1"/>
</dbReference>
<dbReference type="SUPFAM" id="SSF82051">
    <property type="entry name" value="Obg GTP-binding protein N-terminal domain"/>
    <property type="match status" value="1"/>
</dbReference>
<dbReference type="RefSeq" id="WP_128752742.1">
    <property type="nucleotide sequence ID" value="NZ_CP035282.1"/>
</dbReference>
<keyword evidence="3 9" id="KW-0963">Cytoplasm</keyword>
<sequence length="427" mass="47721">MFIDSASIFVKAGKGGNGAVSFRREKFEPSGGPYGGDGGDGGSVIIESSESIRTLMDFRYKRRYIAENGEDGKTKKQYGKKGKDLLIKVPAGTLIKDGETKKVIADLKEANQRFIIAKGGKGGKGNAKFATSTRQAPRFAEAGEKGDEKNIILELKLLADVGLVGFPNVGKSTILSILSSAKPKIANYPFTTLEPNLGVVYIGEGESFVMADIPGLIEGAAEGVGLGHDFLRHIERTRLIVHVLDGSASEGRDPLNDFYKINDELFKYNEKLSDKYQIVVLNKMDIPGAMERSFSIENELKEKGFEVFKISSVTKEGIDALKYNIWNRLLKIERDYKTFDEVLEFSGEEGNKNNKDDIIVKKENEKYIVEGSFVEKLLYSTNFDDIDSLRYFQNTMRKRGIVDELKRLGIRENESVFICDHEFEFFE</sequence>
<dbReference type="InterPro" id="IPR027417">
    <property type="entry name" value="P-loop_NTPase"/>
</dbReference>
<evidence type="ECO:0000256" key="7">
    <source>
        <dbReference type="ARBA" id="ARBA00022842"/>
    </source>
</evidence>
<dbReference type="Gene3D" id="3.40.50.300">
    <property type="entry name" value="P-loop containing nucleotide triphosphate hydrolases"/>
    <property type="match status" value="1"/>
</dbReference>
<dbReference type="InterPro" id="IPR006169">
    <property type="entry name" value="GTP1_OBG_dom"/>
</dbReference>
<dbReference type="InterPro" id="IPR045086">
    <property type="entry name" value="OBG_GTPase"/>
</dbReference>
<feature type="binding site" evidence="9">
    <location>
        <begin position="311"/>
        <end position="313"/>
    </location>
    <ligand>
        <name>GTP</name>
        <dbReference type="ChEBI" id="CHEBI:37565"/>
    </ligand>
</feature>
<comment type="similarity">
    <text evidence="2 9">Belongs to the TRAFAC class OBG-HflX-like GTPase superfamily. OBG GTPase family.</text>
</comment>
<evidence type="ECO:0000256" key="8">
    <source>
        <dbReference type="ARBA" id="ARBA00023134"/>
    </source>
</evidence>
<feature type="binding site" evidence="9">
    <location>
        <begin position="282"/>
        <end position="285"/>
    </location>
    <ligand>
        <name>GTP</name>
        <dbReference type="ChEBI" id="CHEBI:37565"/>
    </ligand>
</feature>
<keyword evidence="8 9" id="KW-0342">GTP-binding</keyword>
<reference evidence="14" key="1">
    <citation type="submission" date="2019-01" db="EMBL/GenBank/DDBJ databases">
        <title>Draft genomes of a novel of Sporanaerobacter strains.</title>
        <authorList>
            <person name="Ma S."/>
        </authorList>
    </citation>
    <scope>NUCLEOTIDE SEQUENCE [LARGE SCALE GENOMIC DNA]</scope>
    <source>
        <strain evidence="14">NJN-17</strain>
    </source>
</reference>
<dbReference type="Pfam" id="PF09269">
    <property type="entry name" value="DUF1967"/>
    <property type="match status" value="1"/>
</dbReference>
<proteinExistence type="inferred from homology"/>
<evidence type="ECO:0000313" key="14">
    <source>
        <dbReference type="Proteomes" id="UP000287969"/>
    </source>
</evidence>
<dbReference type="InterPro" id="IPR006073">
    <property type="entry name" value="GTP-bd"/>
</dbReference>
<feature type="binding site" evidence="9">
    <location>
        <begin position="190"/>
        <end position="194"/>
    </location>
    <ligand>
        <name>GTP</name>
        <dbReference type="ChEBI" id="CHEBI:37565"/>
    </ligand>
</feature>
<dbReference type="CDD" id="cd01898">
    <property type="entry name" value="Obg"/>
    <property type="match status" value="1"/>
</dbReference>